<dbReference type="PANTHER" id="PTHR16950">
    <property type="entry name" value="ZINC TRANSPORTER SLC39A7 HISTIDINE-RICH MEMBRANE PROTEIN KE4"/>
    <property type="match status" value="1"/>
</dbReference>
<evidence type="ECO:0000256" key="1">
    <source>
        <dbReference type="ARBA" id="ARBA00004141"/>
    </source>
</evidence>
<organism evidence="6 7">
    <name type="scientific">Candidatus Nomurabacteria bacterium GW2011_GWA2_40_9</name>
    <dbReference type="NCBI Taxonomy" id="1618734"/>
    <lineage>
        <taxon>Bacteria</taxon>
        <taxon>Candidatus Nomuraibacteriota</taxon>
    </lineage>
</organism>
<gene>
    <name evidence="6" type="ORF">UU24_C0032G0007</name>
</gene>
<dbReference type="EMBL" id="LBZW01000032">
    <property type="protein sequence ID" value="KKR78562.1"/>
    <property type="molecule type" value="Genomic_DNA"/>
</dbReference>
<name>A0A0G0WT31_9BACT</name>
<evidence type="ECO:0000256" key="3">
    <source>
        <dbReference type="ARBA" id="ARBA00022989"/>
    </source>
</evidence>
<evidence type="ECO:0000313" key="7">
    <source>
        <dbReference type="Proteomes" id="UP000034749"/>
    </source>
</evidence>
<evidence type="ECO:0000256" key="2">
    <source>
        <dbReference type="ARBA" id="ARBA00022692"/>
    </source>
</evidence>
<keyword evidence="4 5" id="KW-0472">Membrane</keyword>
<comment type="caution">
    <text evidence="6">The sequence shown here is derived from an EMBL/GenBank/DDBJ whole genome shotgun (WGS) entry which is preliminary data.</text>
</comment>
<evidence type="ECO:0008006" key="8">
    <source>
        <dbReference type="Google" id="ProtNLM"/>
    </source>
</evidence>
<dbReference type="GO" id="GO:0016020">
    <property type="term" value="C:membrane"/>
    <property type="evidence" value="ECO:0007669"/>
    <property type="project" value="UniProtKB-SubCell"/>
</dbReference>
<feature type="transmembrane region" description="Helical" evidence="5">
    <location>
        <begin position="168"/>
        <end position="189"/>
    </location>
</feature>
<feature type="transmembrane region" description="Helical" evidence="5">
    <location>
        <begin position="228"/>
        <end position="248"/>
    </location>
</feature>
<reference evidence="6 7" key="1">
    <citation type="journal article" date="2015" name="Nature">
        <title>rRNA introns, odd ribosomes, and small enigmatic genomes across a large radiation of phyla.</title>
        <authorList>
            <person name="Brown C.T."/>
            <person name="Hug L.A."/>
            <person name="Thomas B.C."/>
            <person name="Sharon I."/>
            <person name="Castelle C.J."/>
            <person name="Singh A."/>
            <person name="Wilkins M.J."/>
            <person name="Williams K.H."/>
            <person name="Banfield J.F."/>
        </authorList>
    </citation>
    <scope>NUCLEOTIDE SEQUENCE [LARGE SCALE GENOMIC DNA]</scope>
</reference>
<accession>A0A0G0WT31</accession>
<comment type="subcellular location">
    <subcellularLocation>
        <location evidence="1">Membrane</location>
        <topology evidence="1">Multi-pass membrane protein</topology>
    </subcellularLocation>
</comment>
<evidence type="ECO:0000313" key="6">
    <source>
        <dbReference type="EMBL" id="KKR78562.1"/>
    </source>
</evidence>
<dbReference type="Proteomes" id="UP000034749">
    <property type="component" value="Unassembled WGS sequence"/>
</dbReference>
<evidence type="ECO:0000256" key="4">
    <source>
        <dbReference type="ARBA" id="ARBA00023136"/>
    </source>
</evidence>
<dbReference type="AlphaFoldDB" id="A0A0G0WT31"/>
<dbReference type="PATRIC" id="fig|1618734.3.peg.611"/>
<evidence type="ECO:0000256" key="5">
    <source>
        <dbReference type="SAM" id="Phobius"/>
    </source>
</evidence>
<protein>
    <recommendedName>
        <fullName evidence="8">Zinc/iron permease</fullName>
    </recommendedName>
</protein>
<keyword evidence="2 5" id="KW-0812">Transmembrane</keyword>
<dbReference type="PANTHER" id="PTHR16950:SF16">
    <property type="entry name" value="ZINC TRANSPORTER ZIP13"/>
    <property type="match status" value="1"/>
</dbReference>
<dbReference type="GO" id="GO:0046873">
    <property type="term" value="F:metal ion transmembrane transporter activity"/>
    <property type="evidence" value="ECO:0007669"/>
    <property type="project" value="InterPro"/>
</dbReference>
<dbReference type="Pfam" id="PF02535">
    <property type="entry name" value="Zip"/>
    <property type="match status" value="1"/>
</dbReference>
<sequence>MSTPYIYAFISVIIVSLLSLVGIFTLFLNEDRLKKNIFLLIGLAVGALLGDAFIHIIPEAFESGLSPTIISILIIAGILFFFIVEKFLHWHHHGEDTEDTHVHPVGKLIIISDGVHNLIDGIIIGASYLISIPVGLATTLAVILHEIPQEIGDFGVLIYAGYTKKRALWLNFLSALLSLVGVVIVIILGEVTEKFIFYILPFAAGGFIYIAVADLIPELHKTTETKYSIYQILAVAFGVFTMITLILIE</sequence>
<feature type="transmembrane region" description="Helical" evidence="5">
    <location>
        <begin position="37"/>
        <end position="58"/>
    </location>
</feature>
<feature type="transmembrane region" description="Helical" evidence="5">
    <location>
        <begin position="64"/>
        <end position="84"/>
    </location>
</feature>
<feature type="transmembrane region" description="Helical" evidence="5">
    <location>
        <begin position="195"/>
        <end position="216"/>
    </location>
</feature>
<proteinExistence type="predicted"/>
<feature type="transmembrane region" description="Helical" evidence="5">
    <location>
        <begin position="6"/>
        <end position="28"/>
    </location>
</feature>
<keyword evidence="3 5" id="KW-1133">Transmembrane helix</keyword>
<dbReference type="InterPro" id="IPR003689">
    <property type="entry name" value="ZIP"/>
</dbReference>